<comment type="catalytic activity">
    <reaction evidence="1">
        <text>Hydrolysis of terminal non-reducing N-acetyl-D-hexosamine residues in N-acetyl-beta-D-hexosaminides.</text>
        <dbReference type="EC" id="3.2.1.52"/>
    </reaction>
</comment>
<evidence type="ECO:0000256" key="4">
    <source>
        <dbReference type="ARBA" id="ARBA00022801"/>
    </source>
</evidence>
<keyword evidence="5" id="KW-0326">Glycosidase</keyword>
<dbReference type="InterPro" id="IPR017853">
    <property type="entry name" value="GH"/>
</dbReference>
<evidence type="ECO:0000256" key="5">
    <source>
        <dbReference type="ARBA" id="ARBA00023295"/>
    </source>
</evidence>
<reference evidence="8 9" key="1">
    <citation type="journal article" date="2019" name="Int. J. Syst. Evol. Microbiol.">
        <title>The Global Catalogue of Microorganisms (GCM) 10K type strain sequencing project: providing services to taxonomists for standard genome sequencing and annotation.</title>
        <authorList>
            <consortium name="The Broad Institute Genomics Platform"/>
            <consortium name="The Broad Institute Genome Sequencing Center for Infectious Disease"/>
            <person name="Wu L."/>
            <person name="Ma J."/>
        </authorList>
    </citation>
    <scope>NUCLEOTIDE SEQUENCE [LARGE SCALE GENOMIC DNA]</scope>
    <source>
        <strain evidence="8 9">JCM 15628</strain>
    </source>
</reference>
<evidence type="ECO:0000313" key="8">
    <source>
        <dbReference type="EMBL" id="GAA1977235.1"/>
    </source>
</evidence>
<dbReference type="Gene3D" id="2.60.120.260">
    <property type="entry name" value="Galactose-binding domain-like"/>
    <property type="match status" value="1"/>
</dbReference>
<dbReference type="Gene3D" id="3.20.20.80">
    <property type="entry name" value="Glycosidases"/>
    <property type="match status" value="1"/>
</dbReference>
<dbReference type="InterPro" id="IPR025705">
    <property type="entry name" value="Beta_hexosaminidase_sua/sub"/>
</dbReference>
<keyword evidence="4" id="KW-0378">Hydrolase</keyword>
<organism evidence="8 9">
    <name type="scientific">Terrabacter lapilli</name>
    <dbReference type="NCBI Taxonomy" id="436231"/>
    <lineage>
        <taxon>Bacteria</taxon>
        <taxon>Bacillati</taxon>
        <taxon>Actinomycetota</taxon>
        <taxon>Actinomycetes</taxon>
        <taxon>Micrococcales</taxon>
        <taxon>Intrasporangiaceae</taxon>
        <taxon>Terrabacter</taxon>
    </lineage>
</organism>
<proteinExistence type="inferred from homology"/>
<evidence type="ECO:0000259" key="7">
    <source>
        <dbReference type="PROSITE" id="PS50022"/>
    </source>
</evidence>
<protein>
    <recommendedName>
        <fullName evidence="3">beta-N-acetylhexosaminidase</fullName>
        <ecNumber evidence="3">3.2.1.52</ecNumber>
    </recommendedName>
</protein>
<dbReference type="InterPro" id="IPR029018">
    <property type="entry name" value="Hex-like_dom2"/>
</dbReference>
<sequence length="655" mass="71847">MSALTRALAATAAAGLGLSLVAAPVVAQEANRTAPSAASPRAAAPAVLPSLRQWTGRPGSFELTPKSRIVVESNALQATATTLRDDLELETGHRLRVLRGRAHAGDIVLTLDPDTSLGAEGYRVDSGQELKISAPTDTGVFYGTQTVEQILKADPHRTRVPHGSASDWPNFGERAQMLDVGRKYYPISYLRSQIRTMAWEKLNTFHLHLSDWEGFRIDLPQFPGLAAAESYTPAQLKDLQAYANRYHVTIIPEVDLPSHATAFTHWDPTLRFSCHSLDYSHWPGAQYGGWVMNITTPHTRAFVHDLLAAVIPIFDSKVFHIGGDEYPYDADQAACPELVAYQHQRGFTYTGDVFTDFFNSLDEQVRSYGKTTEMWEWWDFNNQKTSIQPNKDIIIDSWVNNDPSGLAAQGYRVVGTPEQTLYVSAGFGQKPGDYGYVDLQNVYENYPFEHPAGVLGYRVSRWSDKAETQSPQWLDFFARRPLQILAERTWGGPRSSSVWQFFGRADAIGDPPPSQLTGLSKSAISVTSLDGAAAGEARAMLDNNPYTKVSTTGALPQGMTLDLGVPTRLAGLRYEPPQDGTTAGRIAGYRIEVASSPGRWRLAATGTFNGDQTEQEVDFAPTHARWLRLIALSTSDGGNTVSTAELTPLQAPSSP</sequence>
<feature type="chain" id="PRO_5045704696" description="beta-N-acetylhexosaminidase" evidence="6">
    <location>
        <begin position="28"/>
        <end position="655"/>
    </location>
</feature>
<evidence type="ECO:0000256" key="1">
    <source>
        <dbReference type="ARBA" id="ARBA00001231"/>
    </source>
</evidence>
<dbReference type="EMBL" id="BAAAPU010000007">
    <property type="protein sequence ID" value="GAA1977235.1"/>
    <property type="molecule type" value="Genomic_DNA"/>
</dbReference>
<dbReference type="SUPFAM" id="SSF49785">
    <property type="entry name" value="Galactose-binding domain-like"/>
    <property type="match status" value="1"/>
</dbReference>
<dbReference type="Pfam" id="PF02838">
    <property type="entry name" value="Glyco_hydro_20b"/>
    <property type="match status" value="1"/>
</dbReference>
<feature type="signal peptide" evidence="6">
    <location>
        <begin position="1"/>
        <end position="27"/>
    </location>
</feature>
<evidence type="ECO:0000256" key="2">
    <source>
        <dbReference type="ARBA" id="ARBA00006285"/>
    </source>
</evidence>
<keyword evidence="9" id="KW-1185">Reference proteome</keyword>
<dbReference type="EC" id="3.2.1.52" evidence="3"/>
<comment type="caution">
    <text evidence="8">The sequence shown here is derived from an EMBL/GenBank/DDBJ whole genome shotgun (WGS) entry which is preliminary data.</text>
</comment>
<dbReference type="InterPro" id="IPR000421">
    <property type="entry name" value="FA58C"/>
</dbReference>
<dbReference type="Proteomes" id="UP001500013">
    <property type="component" value="Unassembled WGS sequence"/>
</dbReference>
<dbReference type="RefSeq" id="WP_344060522.1">
    <property type="nucleotide sequence ID" value="NZ_BAAAPU010000007.1"/>
</dbReference>
<dbReference type="SUPFAM" id="SSF51445">
    <property type="entry name" value="(Trans)glycosidases"/>
    <property type="match status" value="1"/>
</dbReference>
<feature type="domain" description="F5/8 type C" evidence="7">
    <location>
        <begin position="512"/>
        <end position="649"/>
    </location>
</feature>
<dbReference type="PRINTS" id="PR00738">
    <property type="entry name" value="GLHYDRLASE20"/>
</dbReference>
<evidence type="ECO:0000256" key="3">
    <source>
        <dbReference type="ARBA" id="ARBA00012663"/>
    </source>
</evidence>
<evidence type="ECO:0000256" key="6">
    <source>
        <dbReference type="SAM" id="SignalP"/>
    </source>
</evidence>
<dbReference type="PANTHER" id="PTHR22600">
    <property type="entry name" value="BETA-HEXOSAMINIDASE"/>
    <property type="match status" value="1"/>
</dbReference>
<dbReference type="InterPro" id="IPR015883">
    <property type="entry name" value="Glyco_hydro_20_cat"/>
</dbReference>
<keyword evidence="6" id="KW-0732">Signal</keyword>
<gene>
    <name evidence="8" type="ORF">GCM10009817_17030</name>
</gene>
<dbReference type="Pfam" id="PF00728">
    <property type="entry name" value="Glyco_hydro_20"/>
    <property type="match status" value="1"/>
</dbReference>
<dbReference type="Gene3D" id="3.30.379.10">
    <property type="entry name" value="Chitobiase/beta-hexosaminidase domain 2-like"/>
    <property type="match status" value="1"/>
</dbReference>
<accession>A0ABN2RYH7</accession>
<dbReference type="PROSITE" id="PS50022">
    <property type="entry name" value="FA58C_3"/>
    <property type="match status" value="1"/>
</dbReference>
<dbReference type="PANTHER" id="PTHR22600:SF57">
    <property type="entry name" value="BETA-N-ACETYLHEXOSAMINIDASE"/>
    <property type="match status" value="1"/>
</dbReference>
<name>A0ABN2RYH7_9MICO</name>
<dbReference type="InterPro" id="IPR015882">
    <property type="entry name" value="HEX_bac_N"/>
</dbReference>
<comment type="similarity">
    <text evidence="2">Belongs to the glycosyl hydrolase 20 family.</text>
</comment>
<dbReference type="InterPro" id="IPR008979">
    <property type="entry name" value="Galactose-bd-like_sf"/>
</dbReference>
<evidence type="ECO:0000313" key="9">
    <source>
        <dbReference type="Proteomes" id="UP001500013"/>
    </source>
</evidence>
<dbReference type="SUPFAM" id="SSF55545">
    <property type="entry name" value="beta-N-acetylhexosaminidase-like domain"/>
    <property type="match status" value="1"/>
</dbReference>
<dbReference type="Pfam" id="PF00754">
    <property type="entry name" value="F5_F8_type_C"/>
    <property type="match status" value="1"/>
</dbReference>